<dbReference type="RefSeq" id="WP_076381354.1">
    <property type="nucleotide sequence ID" value="NZ_AP017422.1"/>
</dbReference>
<dbReference type="SUPFAM" id="SSF56988">
    <property type="entry name" value="Anthrax protective antigen"/>
    <property type="match status" value="1"/>
</dbReference>
<feature type="transmembrane region" description="Helical" evidence="1">
    <location>
        <begin position="12"/>
        <end position="32"/>
    </location>
</feature>
<keyword evidence="1" id="KW-0472">Membrane</keyword>
<dbReference type="InterPro" id="IPR011658">
    <property type="entry name" value="PA14_dom"/>
</dbReference>
<dbReference type="EMBL" id="FTOR01000009">
    <property type="protein sequence ID" value="SIT29738.1"/>
    <property type="molecule type" value="Genomic_DNA"/>
</dbReference>
<protein>
    <submittedName>
        <fullName evidence="3">PA14 domain-containing protein</fullName>
    </submittedName>
</protein>
<reference evidence="4" key="1">
    <citation type="submission" date="2017-01" db="EMBL/GenBank/DDBJ databases">
        <authorList>
            <person name="Varghese N."/>
            <person name="Submissions S."/>
        </authorList>
    </citation>
    <scope>NUCLEOTIDE SEQUENCE [LARGE SCALE GENOMIC DNA]</scope>
    <source>
        <strain evidence="4">DSM 21054</strain>
    </source>
</reference>
<evidence type="ECO:0000313" key="4">
    <source>
        <dbReference type="Proteomes" id="UP000186917"/>
    </source>
</evidence>
<dbReference type="OrthoDB" id="9814627at2"/>
<dbReference type="Gene3D" id="2.60.120.260">
    <property type="entry name" value="Galactose-binding domain-like"/>
    <property type="match status" value="1"/>
</dbReference>
<name>A0A173MJF5_9BACT</name>
<dbReference type="Pfam" id="PF07691">
    <property type="entry name" value="PA14"/>
    <property type="match status" value="1"/>
</dbReference>
<keyword evidence="1" id="KW-1133">Transmembrane helix</keyword>
<keyword evidence="1" id="KW-0812">Transmembrane</keyword>
<keyword evidence="4" id="KW-1185">Reference proteome</keyword>
<dbReference type="Gene3D" id="3.90.182.10">
    <property type="entry name" value="Toxin - Anthrax Protective Antigen,domain 1"/>
    <property type="match status" value="1"/>
</dbReference>
<accession>A0A173MJF5</accession>
<dbReference type="Proteomes" id="UP000186917">
    <property type="component" value="Unassembled WGS sequence"/>
</dbReference>
<dbReference type="InterPro" id="IPR037524">
    <property type="entry name" value="PA14/GLEYA"/>
</dbReference>
<dbReference type="STRING" id="477680.SAMN05421788_10918"/>
<organism evidence="3 4">
    <name type="scientific">Filimonas lacunae</name>
    <dbReference type="NCBI Taxonomy" id="477680"/>
    <lineage>
        <taxon>Bacteria</taxon>
        <taxon>Pseudomonadati</taxon>
        <taxon>Bacteroidota</taxon>
        <taxon>Chitinophagia</taxon>
        <taxon>Chitinophagales</taxon>
        <taxon>Chitinophagaceae</taxon>
        <taxon>Filimonas</taxon>
    </lineage>
</organism>
<sequence length="2486" mass="275645">MILAIIERRRKIIALSFLFMMYAQGLLGAYTYTVAAVPANYIKLPAHTYRPLNRQSAQALTENSVYRQTATPLQQPSAVWDDVVYYDGGPSQPEMQQFASVNTSNMVDLFTGDFSYNIPLLDVGGYPVNISYRSGVSMDEEASWVGLGWNINPGTIARNMRGVPDDFNGGADTIRKTAVTKENKTIGVTAGAGFEMLGLPLGLGASLGMFHNTYKGWGLETGLNVSINSGEKASGPLTGGLSVSNNSQEGLTFSPNMGVKIGMFETENKNGYGTLSLGTSYNSRAGLSGLQLSGGIRLSEKIEKNGRGGNASYNMNHTAGISFGYPSFTPTINMPYTGRQFSFTAKVGFANWTADPNFSISGYVSKQVIAEGDRTLVLPAYGYLNYQNSLADSRSLIDFNREKDIPFRDKPAVPHIAIPSYTYDVFSVSGEGVGGSFRAYRGDIGYIHDHYMKTNDASDRVSVDVGVGTLFHGGVDVNSNRSYTETGAWVTDNPITQTAAFRKSSGKFEAAYFRNPGEKTVNSKAFYNTIGGDEVVVPQLYQPSQGSSYIGGTNSLNIYKNKRLAGSVTLTAQNAVKPQRDKRSQVINYLTAEEADKAGLSKYIETHTINSFKLGGDCDQTFNDEYDYGVGNGMIGKYYNNRNLKGDPSGIRIDTFFWLLDNPKGSRWPGVINNDNYSIQWTARFKAPETGTYYFRTYADDGTRLWINDSLVLDDWSVHAERYFEGKPVNLVAGEIYNLRLEYFEATGRAVMSFEMKRPSASAYEIMPGYLMYNTPLKDSFVVGSSLTKEKRVSGFRKKNHISEISVLNADGRKYVYGIPVYNLGQKEVTFSVDKSRGNSTTGLASYTPNVDNTVNNTRGRDNYFSAEEMPAYAHSYLLTGIVSPDYVDVTNNGISDDDLGDAIKFNYTKTAGIANPYRWRAPYVQDSATATYNEGLRTDSRDDKANYVSGTKEIWYLQTIESKNMVAAFFLDGETRKDGIDISENGRKAYSGKIRRLRKIALYNKPEFLQKDTLATPVKTVYFEYTYELCKGYNKPLNDSGKLTLKKIWFTYNGNEKGKKTPYVFTYHSNNPDYNIKSYDRWGNYKSPADNPTTSGEVANADYPYALQDSTKASVNVAAWTLSEIKLPSGGVIKATYESDDYAYVQNKRSMQMCKLAGLSYTSNANDISNNLYGGSGDNLYAFIKVPVPVTSVSEVKSRYLDGIDKMYFRLYVSMPGDKWGNGYEYVPCYADIQEGQYGFSNDMIWVKLKGMGASSVSPLAKTAIQFLRLNLPSKAYPGSDVGDNIDLGDGVRILLTMADNILQTVLSFNDVARLKNWAKKIDLNRSFARVTCPTYKRLGGGLRVKRVTIYDNWNAMTQQQESTYGQEYTYTTTKEVNGVKTEISSGVALYEPGIGGEENPFHLPIEYSEQASALAPVTMGYTEEPLGESFYPGASIGYSKVRVRSIHTQNRRSAMGFEESCFYTAYDFPTMVDRSVLDDDTKKRYKPGLANFLRIDAKHYVTASQGFKIELNDMHGKPRSQATYSATDPDNYITYSENFYKVENQSAAQKQLSNTVMAMNADSSIDSEAFIGKDAELLLDMREQKTVVNGLNVSVNADVIPFFLPPVLVIPTAYGLTQREETRFRSSAAVKVIQRFGILDSLLVVDKGSKVTTKNLLYDSETGDVLLTRTQNEFDDPVYNFTYPSHWAYEGMAMAYKNIDVTLSGIFIKDGKLTKGLPTRTTVDSFFTSGDEMLVASKMGIAKDTGCKDIYTTFPVFSKVWAVDANTIKGGAPDIYFVDKEGHAFSGNDITLKIVRSGRRNIAGTVGSVTCLNNPVVYTNGKYSLQLNTASQVLNASVAHYAQVWKVGDKKAVKKVPGITCQTCCIRPIMDYLFSSAGSVDLRRVYSNPITVAVLAQHASNNGFGVDISCPLLYKNKDKKFYHYAKDSSCSNGTCTYNFPAIAAGKEFYRFQLGDIIVKVTAARYFPADAYLNAFHVRRCPSGNVAEFISAYPVDSVYTYQVPIDTSYMRVYGANGFRIMYYSCDGTVDLQHPTPILPMVTVHQVSQVGIRKGEVTVIYYKDGALLFGNTLTLNPTSVQACTITDANETYATIEVVGNTCDTIMNPVCYSPITDTVLNPYSYGVLGNFKADSVYTYYGQRNNATLTPLVNTNIRADGAFAEFVPFWKFANGKLKANPDTSKWVWTSISTLFNVKGFELENKDPLNRYNAGLYGYNQTLPVAVVQNSRYRESGYEGFEDYFYGTDSCSTLCPVGRHFDFSSLKSYISTEQQHTGKYSLKIASGTSLGFAAMISNAELKQPAITFSRLTDNCSGTYLQSVKADSTSLLPVFTPAGGKKILISTWVKEMRDCKCESYTGNKIDVYVKTAAGYTTLTLLPMGDIIEGWQRYESVVTLAADATQLSVNFTASGSSDVYFDDIRIHPYNANMKSFVYNSTNLRLMAELDENNYATFYEYDDDGTLIRVKKETQRGVKTIKETRSALRVIE</sequence>
<dbReference type="SMART" id="SM00758">
    <property type="entry name" value="PA14"/>
    <property type="match status" value="1"/>
</dbReference>
<proteinExistence type="predicted"/>
<dbReference type="PROSITE" id="PS51820">
    <property type="entry name" value="PA14"/>
    <property type="match status" value="1"/>
</dbReference>
<dbReference type="KEGG" id="fln:FLA_3656"/>
<evidence type="ECO:0000259" key="2">
    <source>
        <dbReference type="PROSITE" id="PS51820"/>
    </source>
</evidence>
<feature type="domain" description="PA14" evidence="2">
    <location>
        <begin position="629"/>
        <end position="770"/>
    </location>
</feature>
<gene>
    <name evidence="3" type="ORF">SAMN05421788_10918</name>
</gene>
<evidence type="ECO:0000256" key="1">
    <source>
        <dbReference type="SAM" id="Phobius"/>
    </source>
</evidence>
<evidence type="ECO:0000313" key="3">
    <source>
        <dbReference type="EMBL" id="SIT29738.1"/>
    </source>
</evidence>